<keyword evidence="2" id="KW-1185">Reference proteome</keyword>
<dbReference type="Proteomes" id="UP001634393">
    <property type="component" value="Unassembled WGS sequence"/>
</dbReference>
<gene>
    <name evidence="1" type="ORF">ACJIZ3_008085</name>
</gene>
<dbReference type="AlphaFoldDB" id="A0ABD3T8S5"/>
<reference evidence="1 2" key="1">
    <citation type="submission" date="2024-12" db="EMBL/GenBank/DDBJ databases">
        <title>The unique morphological basis and parallel evolutionary history of personate flowers in Penstemon.</title>
        <authorList>
            <person name="Depatie T.H."/>
            <person name="Wessinger C.A."/>
        </authorList>
    </citation>
    <scope>NUCLEOTIDE SEQUENCE [LARGE SCALE GENOMIC DNA]</scope>
    <source>
        <strain evidence="1">WTNN_2</strain>
        <tissue evidence="1">Leaf</tissue>
    </source>
</reference>
<sequence>MALVVFEPIRSVPLMAPAVKNSSSSPSDGILAAVERRREFKSRSGIADDSSSPDST</sequence>
<name>A0ABD3T8S5_9LAMI</name>
<accession>A0ABD3T8S5</accession>
<evidence type="ECO:0000313" key="1">
    <source>
        <dbReference type="EMBL" id="KAL3833349.1"/>
    </source>
</evidence>
<proteinExistence type="predicted"/>
<organism evidence="1 2">
    <name type="scientific">Penstemon smallii</name>
    <dbReference type="NCBI Taxonomy" id="265156"/>
    <lineage>
        <taxon>Eukaryota</taxon>
        <taxon>Viridiplantae</taxon>
        <taxon>Streptophyta</taxon>
        <taxon>Embryophyta</taxon>
        <taxon>Tracheophyta</taxon>
        <taxon>Spermatophyta</taxon>
        <taxon>Magnoliopsida</taxon>
        <taxon>eudicotyledons</taxon>
        <taxon>Gunneridae</taxon>
        <taxon>Pentapetalae</taxon>
        <taxon>asterids</taxon>
        <taxon>lamiids</taxon>
        <taxon>Lamiales</taxon>
        <taxon>Plantaginaceae</taxon>
        <taxon>Cheloneae</taxon>
        <taxon>Penstemon</taxon>
    </lineage>
</organism>
<dbReference type="EMBL" id="JBJXBP010000004">
    <property type="protein sequence ID" value="KAL3833349.1"/>
    <property type="molecule type" value="Genomic_DNA"/>
</dbReference>
<comment type="caution">
    <text evidence="1">The sequence shown here is derived from an EMBL/GenBank/DDBJ whole genome shotgun (WGS) entry which is preliminary data.</text>
</comment>
<protein>
    <submittedName>
        <fullName evidence="1">Uncharacterized protein</fullName>
    </submittedName>
</protein>
<evidence type="ECO:0000313" key="2">
    <source>
        <dbReference type="Proteomes" id="UP001634393"/>
    </source>
</evidence>